<dbReference type="Proteomes" id="UP000005801">
    <property type="component" value="Unassembled WGS sequence"/>
</dbReference>
<dbReference type="PROSITE" id="PS51318">
    <property type="entry name" value="TAT"/>
    <property type="match status" value="1"/>
</dbReference>
<dbReference type="InterPro" id="IPR011447">
    <property type="entry name" value="DUF1552"/>
</dbReference>
<evidence type="ECO:0008006" key="3">
    <source>
        <dbReference type="Google" id="ProtNLM"/>
    </source>
</evidence>
<organism evidence="1 2">
    <name type="scientific">Plesiocystis pacifica SIR-1</name>
    <dbReference type="NCBI Taxonomy" id="391625"/>
    <lineage>
        <taxon>Bacteria</taxon>
        <taxon>Pseudomonadati</taxon>
        <taxon>Myxococcota</taxon>
        <taxon>Polyangia</taxon>
        <taxon>Nannocystales</taxon>
        <taxon>Nannocystaceae</taxon>
        <taxon>Plesiocystis</taxon>
    </lineage>
</organism>
<evidence type="ECO:0000313" key="2">
    <source>
        <dbReference type="Proteomes" id="UP000005801"/>
    </source>
</evidence>
<dbReference type="EMBL" id="ABCS01000014">
    <property type="protein sequence ID" value="EDM80085.1"/>
    <property type="molecule type" value="Genomic_DNA"/>
</dbReference>
<accession>A6G2B6</accession>
<gene>
    <name evidence="1" type="ORF">PPSIR1_20699</name>
</gene>
<keyword evidence="2" id="KW-1185">Reference proteome</keyword>
<comment type="caution">
    <text evidence="1">The sequence shown here is derived from an EMBL/GenBank/DDBJ whole genome shotgun (WGS) entry which is preliminary data.</text>
</comment>
<dbReference type="eggNOG" id="ENOG5033Y2Q">
    <property type="taxonomic scope" value="Bacteria"/>
</dbReference>
<dbReference type="STRING" id="391625.PPSIR1_20699"/>
<reference evidence="1 2" key="1">
    <citation type="submission" date="2007-06" db="EMBL/GenBank/DDBJ databases">
        <authorList>
            <person name="Shimkets L."/>
            <person name="Ferriera S."/>
            <person name="Johnson J."/>
            <person name="Kravitz S."/>
            <person name="Beeson K."/>
            <person name="Sutton G."/>
            <person name="Rogers Y.-H."/>
            <person name="Friedman R."/>
            <person name="Frazier M."/>
            <person name="Venter J.C."/>
        </authorList>
    </citation>
    <scope>NUCLEOTIDE SEQUENCE [LARGE SCALE GENOMIC DNA]</scope>
    <source>
        <strain evidence="1 2">SIR-1</strain>
    </source>
</reference>
<dbReference type="AlphaFoldDB" id="A6G2B6"/>
<protein>
    <recommendedName>
        <fullName evidence="3">DUF1552 domain-containing protein</fullName>
    </recommendedName>
</protein>
<sequence length="472" mass="51226">MDPKLTRRAVLFGAGSVAIALPLLPEFMPRAAAGEDDDIPCRLFTMSFGLGIEKAMQLEQFNGPLQSLQPFASRMACFTNVDATPLAAEGTPHFSTGAATFTGVPQKGAPDYHAGGPSMEQVMKRALHPMGVPNVSVPEISVGIWSRTGAVSQFTRHWNTDGSPGPRPQRRPSKVFNSLFGTYMPPGDDPDEAQLLIDRHVHRSVLDATLEQYESLMSVNSPLGADSKARVQNHLDAIRDVEQQLAPTEENMGPMLGCEPPMAGDYTDPQPYSFYDNDTGATGAGAPEIGWQVADDAMRLIGELMALGAACDAVRFGSLVCVGAGGHIRFSGQYDALGESIDFTSLFDSGTPHDLIFHSYHADRIRLYQHFCIAQLAHTLAAMDAHMEPNGKTVLENSLILLATEYGENHDAKDTFHAVLGGGGRFNAGWYDQAVLPSDIYHQALDAYDVDSKIPMNWPEYSPQEIGGFRNR</sequence>
<dbReference type="InterPro" id="IPR006311">
    <property type="entry name" value="TAT_signal"/>
</dbReference>
<name>A6G2B6_9BACT</name>
<dbReference type="Pfam" id="PF07586">
    <property type="entry name" value="HXXSHH"/>
    <property type="match status" value="1"/>
</dbReference>
<proteinExistence type="predicted"/>
<evidence type="ECO:0000313" key="1">
    <source>
        <dbReference type="EMBL" id="EDM80085.1"/>
    </source>
</evidence>